<sequence>MKLENYLKKHFLILRDGKGNKKDNFINKGRYVMAYILNEVTIRTDNSEKGIQAINELWQDISIGKIPILFDSEHEFQTGISPISKYSNYEGDESGKYDLTVMAVKSEFFKHMEDEINERNYVKYEEKDENGDISVCVKKAWERVWNDQKSGSIDRSFTEDFESTVPKEYTKDGVAHCYLYIGVK</sequence>
<accession>A0A6N3DV41</accession>
<dbReference type="InterPro" id="IPR011256">
    <property type="entry name" value="Reg_factor_effector_dom_sf"/>
</dbReference>
<organism evidence="1">
    <name type="scientific">Clostridium butyricum</name>
    <dbReference type="NCBI Taxonomy" id="1492"/>
    <lineage>
        <taxon>Bacteria</taxon>
        <taxon>Bacillati</taxon>
        <taxon>Bacillota</taxon>
        <taxon>Clostridia</taxon>
        <taxon>Eubacteriales</taxon>
        <taxon>Clostridiaceae</taxon>
        <taxon>Clostridium</taxon>
    </lineage>
</organism>
<dbReference type="PANTHER" id="PTHR36444">
    <property type="entry name" value="TRANSCRIPTIONAL REGULATOR PROTEIN YOBU-RELATED"/>
    <property type="match status" value="1"/>
</dbReference>
<proteinExistence type="predicted"/>
<evidence type="ECO:0000313" key="1">
    <source>
        <dbReference type="EMBL" id="VYU31604.1"/>
    </source>
</evidence>
<evidence type="ECO:0008006" key="2">
    <source>
        <dbReference type="Google" id="ProtNLM"/>
    </source>
</evidence>
<dbReference type="PANTHER" id="PTHR36444:SF2">
    <property type="entry name" value="TRANSCRIPTIONAL REGULATOR PROTEIN YOBU-RELATED"/>
    <property type="match status" value="1"/>
</dbReference>
<dbReference type="InterPro" id="IPR053182">
    <property type="entry name" value="YobU-like_regulator"/>
</dbReference>
<gene>
    <name evidence="1" type="ORF">CBLFYP62_01984</name>
</gene>
<dbReference type="EMBL" id="CACRTU010000017">
    <property type="protein sequence ID" value="VYU31604.1"/>
    <property type="molecule type" value="Genomic_DNA"/>
</dbReference>
<reference evidence="1" key="1">
    <citation type="submission" date="2019-11" db="EMBL/GenBank/DDBJ databases">
        <authorList>
            <person name="Feng L."/>
        </authorList>
    </citation>
    <scope>NUCLEOTIDE SEQUENCE</scope>
    <source>
        <strain evidence="1">CButyricumLFYP62</strain>
    </source>
</reference>
<name>A0A6N3DV41_CLOBU</name>
<dbReference type="Gene3D" id="3.20.80.10">
    <property type="entry name" value="Regulatory factor, effector binding domain"/>
    <property type="match status" value="1"/>
</dbReference>
<dbReference type="AlphaFoldDB" id="A0A6N3DV41"/>
<protein>
    <recommendedName>
        <fullName evidence="2">AraC family transcriptional regulator</fullName>
    </recommendedName>
</protein>